<accession>A0A6P6Y9X6</accession>
<evidence type="ECO:0000313" key="11">
    <source>
        <dbReference type="Proteomes" id="UP000515146"/>
    </source>
</evidence>
<feature type="transmembrane region" description="Helical" evidence="9">
    <location>
        <begin position="428"/>
        <end position="451"/>
    </location>
</feature>
<feature type="transmembrane region" description="Helical" evidence="9">
    <location>
        <begin position="623"/>
        <end position="647"/>
    </location>
</feature>
<dbReference type="SMART" id="SM00382">
    <property type="entry name" value="AAA"/>
    <property type="match status" value="2"/>
</dbReference>
<comment type="similarity">
    <text evidence="2">Belongs to the ABC transporter superfamily. ABCG family. Eye pigment precursor importer (TC 3.A.1.204) subfamily.</text>
</comment>
<evidence type="ECO:0000256" key="4">
    <source>
        <dbReference type="ARBA" id="ARBA00022692"/>
    </source>
</evidence>
<evidence type="ECO:0000256" key="6">
    <source>
        <dbReference type="ARBA" id="ARBA00022840"/>
    </source>
</evidence>
<evidence type="ECO:0000256" key="2">
    <source>
        <dbReference type="ARBA" id="ARBA00005814"/>
    </source>
</evidence>
<feature type="transmembrane region" description="Helical" evidence="9">
    <location>
        <begin position="1176"/>
        <end position="1198"/>
    </location>
</feature>
<dbReference type="GO" id="GO:0005524">
    <property type="term" value="F:ATP binding"/>
    <property type="evidence" value="ECO:0007669"/>
    <property type="project" value="UniProtKB-KW"/>
</dbReference>
<dbReference type="InterPro" id="IPR003439">
    <property type="entry name" value="ABC_transporter-like_ATP-bd"/>
</dbReference>
<dbReference type="InterPro" id="IPR017871">
    <property type="entry name" value="ABC_transporter-like_CS"/>
</dbReference>
<feature type="transmembrane region" description="Helical" evidence="9">
    <location>
        <begin position="1210"/>
        <end position="1232"/>
    </location>
</feature>
<evidence type="ECO:0000256" key="5">
    <source>
        <dbReference type="ARBA" id="ARBA00022741"/>
    </source>
</evidence>
<proteinExistence type="inferred from homology"/>
<dbReference type="Gene3D" id="3.40.50.300">
    <property type="entry name" value="P-loop containing nucleotide triphosphate hydrolases"/>
    <property type="match status" value="2"/>
</dbReference>
<organism evidence="11 12">
    <name type="scientific">Dermatophagoides pteronyssinus</name>
    <name type="common">European house dust mite</name>
    <dbReference type="NCBI Taxonomy" id="6956"/>
    <lineage>
        <taxon>Eukaryota</taxon>
        <taxon>Metazoa</taxon>
        <taxon>Ecdysozoa</taxon>
        <taxon>Arthropoda</taxon>
        <taxon>Chelicerata</taxon>
        <taxon>Arachnida</taxon>
        <taxon>Acari</taxon>
        <taxon>Acariformes</taxon>
        <taxon>Sarcoptiformes</taxon>
        <taxon>Astigmata</taxon>
        <taxon>Psoroptidia</taxon>
        <taxon>Analgoidea</taxon>
        <taxon>Pyroglyphidae</taxon>
        <taxon>Dermatophagoidinae</taxon>
        <taxon>Dermatophagoides</taxon>
    </lineage>
</organism>
<keyword evidence="6" id="KW-0067">ATP-binding</keyword>
<evidence type="ECO:0000256" key="9">
    <source>
        <dbReference type="SAM" id="Phobius"/>
    </source>
</evidence>
<sequence>MDNHLESSSSSTSKPITLYWKNLCYDVYEWQQTNDNRYCLNYPKRQPKSILNCLNGSVCLNSLNALLGPSGAGKTSFINCLTGNISINGKLSRETEIYFNQKLCSPKSTRKQTPLFGLVPQFVQETIFGRFTVEEILKYSFCFKNPSYHHQNGGQFDHLDNCIRTTMNELMLDERIRRTRFEKCSGGEKRRIAIAQELMSDSDSRPMFLFIDEPTTGLDSESALLVIRCLQRLSKNNPITVFVSIHSPSQAILNHFDKLFILAKGGLMIYSGRPNSLPSYLKQVTGIEINDDISPIEKYLSIASNGIDGDNVKQLANSVINDQYEYSLLMNDKQSMNYQSIPNGLPHYRKSFYFQDLFIQFKRLLRLLFIVDVRVFIGIIILQTIGAASFISIVDKDILDIDGCASSDVLMKNITCNDHLNEERLTSLFIILQTVFLISIIGISTGILAILSIGYLKVVRNEYLNGWYSFTVLMIPYHLVQLIKLSLLIVHLTVTIYLNVGYIYIDNYQLNWLRFGNFLLFYLIMSIYSHSFGQLSCSLFPENVHASILICQLIIIEVILLDCLLFITNIMKKSFVLMMTEWLGFRYIGAGLLYAFFGIDRCDYSSMQYSSTMDKFFVDIDNIYWNLLIPLANIIIIRFIGFIVTYFHLNPTLFHWKFEWKNILNINNKKIILQTKRKKLIPIIKSSSINTMVTIKMDDNNNNEDNDVVDDNNDESIKQMKQFCKDRYIIGWRNLTLYAKDSIYDIQPSPKSLSSNNDNDRQLILRNLDGQIKFGTLNALMGSSGSGKTSLLKVLNGHMKTKLAGSTQFYLSRFIPIRTCFIAQEISDHLIPGLTVRQSLIYASKLKNCQFINPTTIPDHNQRIMKLMYELDIMDTAETLVQNCSGGQRKRLALALELTSIQMPNLICIDEPTSGLDSNSSRLVLKCLRKFLSNNPQITMIVSIHQPNTEQLMMFDHCYVLAYDGICIYSGPPNQVKNFLQQESSLTNQSLLDELQFPIETLIKYSCTGLTNPIVQKFAEKTSKKIQKINISIDTIQVSDGIPTVRNRFTFRSIWILFDRSAKLFQQHLWFKYLACLLLFFVAGLSLVGFIDPNVAQFDGCLSLMDDDINEICTNRTTIERQYEDMAMFSNVNYMIIMSVGFMILISPEMAFHFAIDLPHFMCQHANGWYSCGTYYIMKLIYDSIKIIPFILIYVYMIDIYSPVSMNNYFVWYILILHMGSMAFIAVINMAIFTFPRNLINIFIIIICFLCFDHLMWHTGPILQEMNFIVKFVEKFAILKHLHNANLWLVYGGERCSSMNNQIQIILYMTHIEDEWPQFLWNYLRAAINIVIYHCMAFLLFLYKSNELINRHERAQRIQRYRTERLKC</sequence>
<dbReference type="GO" id="GO:0140359">
    <property type="term" value="F:ABC-type transporter activity"/>
    <property type="evidence" value="ECO:0007669"/>
    <property type="project" value="InterPro"/>
</dbReference>
<feature type="transmembrane region" description="Helical" evidence="9">
    <location>
        <begin position="1323"/>
        <end position="1343"/>
    </location>
</feature>
<feature type="transmembrane region" description="Helical" evidence="9">
    <location>
        <begin position="1134"/>
        <end position="1156"/>
    </location>
</feature>
<keyword evidence="5" id="KW-0547">Nucleotide-binding</keyword>
<keyword evidence="3" id="KW-0813">Transport</keyword>
<feature type="domain" description="ABC transporter" evidence="10">
    <location>
        <begin position="31"/>
        <end position="289"/>
    </location>
</feature>
<dbReference type="SUPFAM" id="SSF52540">
    <property type="entry name" value="P-loop containing nucleoside triphosphate hydrolases"/>
    <property type="match status" value="2"/>
</dbReference>
<evidence type="ECO:0000256" key="7">
    <source>
        <dbReference type="ARBA" id="ARBA00022989"/>
    </source>
</evidence>
<dbReference type="GO" id="GO:0016887">
    <property type="term" value="F:ATP hydrolysis activity"/>
    <property type="evidence" value="ECO:0007669"/>
    <property type="project" value="InterPro"/>
</dbReference>
<dbReference type="PANTHER" id="PTHR48041">
    <property type="entry name" value="ABC TRANSPORTER G FAMILY MEMBER 28"/>
    <property type="match status" value="1"/>
</dbReference>
<dbReference type="InterPro" id="IPR043926">
    <property type="entry name" value="ABCG_dom"/>
</dbReference>
<dbReference type="PANTHER" id="PTHR48041:SF139">
    <property type="entry name" value="PROTEIN SCARLET"/>
    <property type="match status" value="1"/>
</dbReference>
<dbReference type="InterPro" id="IPR003593">
    <property type="entry name" value="AAA+_ATPase"/>
</dbReference>
<reference evidence="12" key="1">
    <citation type="submission" date="2025-08" db="UniProtKB">
        <authorList>
            <consortium name="RefSeq"/>
        </authorList>
    </citation>
    <scope>IDENTIFICATION</scope>
    <source>
        <strain evidence="12">Airmid</strain>
    </source>
</reference>
<feature type="transmembrane region" description="Helical" evidence="9">
    <location>
        <begin position="544"/>
        <end position="568"/>
    </location>
</feature>
<keyword evidence="4 9" id="KW-0812">Transmembrane</keyword>
<feature type="transmembrane region" description="Helical" evidence="9">
    <location>
        <begin position="1070"/>
        <end position="1091"/>
    </location>
</feature>
<dbReference type="Pfam" id="PF19055">
    <property type="entry name" value="ABC2_membrane_7"/>
    <property type="match status" value="1"/>
</dbReference>
<dbReference type="GO" id="GO:0016020">
    <property type="term" value="C:membrane"/>
    <property type="evidence" value="ECO:0007669"/>
    <property type="project" value="UniProtKB-SubCell"/>
</dbReference>
<evidence type="ECO:0000256" key="3">
    <source>
        <dbReference type="ARBA" id="ARBA00022448"/>
    </source>
</evidence>
<gene>
    <name evidence="12" type="primary">LOC113796233</name>
</gene>
<dbReference type="InterPro" id="IPR027417">
    <property type="entry name" value="P-loop_NTPase"/>
</dbReference>
<keyword evidence="8 9" id="KW-0472">Membrane</keyword>
<keyword evidence="7 9" id="KW-1133">Transmembrane helix</keyword>
<evidence type="ECO:0000256" key="8">
    <source>
        <dbReference type="ARBA" id="ARBA00023136"/>
    </source>
</evidence>
<dbReference type="OrthoDB" id="10423322at2759"/>
<dbReference type="KEGG" id="dpte:113796233"/>
<evidence type="ECO:0000313" key="12">
    <source>
        <dbReference type="RefSeq" id="XP_027202263.1"/>
    </source>
</evidence>
<dbReference type="PROSITE" id="PS50893">
    <property type="entry name" value="ABC_TRANSPORTER_2"/>
    <property type="match status" value="2"/>
</dbReference>
<comment type="subcellular location">
    <subcellularLocation>
        <location evidence="1">Membrane</location>
        <topology evidence="1">Multi-pass membrane protein</topology>
    </subcellularLocation>
</comment>
<feature type="transmembrane region" description="Helical" evidence="9">
    <location>
        <begin position="512"/>
        <end position="532"/>
    </location>
</feature>
<protein>
    <submittedName>
        <fullName evidence="12">ABC transporter G family member 2-like</fullName>
    </submittedName>
</protein>
<name>A0A6P6Y9X6_DERPT</name>
<feature type="transmembrane region" description="Helical" evidence="9">
    <location>
        <begin position="463"/>
        <end position="479"/>
    </location>
</feature>
<dbReference type="InterPro" id="IPR050352">
    <property type="entry name" value="ABCG_transporters"/>
</dbReference>
<dbReference type="InParanoid" id="A0A6P6Y9X6"/>
<dbReference type="RefSeq" id="XP_027202263.1">
    <property type="nucleotide sequence ID" value="XM_027346462.1"/>
</dbReference>
<feature type="transmembrane region" description="Helical" evidence="9">
    <location>
        <begin position="575"/>
        <end position="597"/>
    </location>
</feature>
<dbReference type="Proteomes" id="UP000515146">
    <property type="component" value="Unplaced"/>
</dbReference>
<dbReference type="Pfam" id="PF00005">
    <property type="entry name" value="ABC_tran"/>
    <property type="match status" value="2"/>
</dbReference>
<feature type="domain" description="ABC transporter" evidence="10">
    <location>
        <begin position="737"/>
        <end position="989"/>
    </location>
</feature>
<feature type="transmembrane region" description="Helical" evidence="9">
    <location>
        <begin position="485"/>
        <end position="505"/>
    </location>
</feature>
<feature type="transmembrane region" description="Helical" evidence="9">
    <location>
        <begin position="1239"/>
        <end position="1257"/>
    </location>
</feature>
<dbReference type="PROSITE" id="PS00211">
    <property type="entry name" value="ABC_TRANSPORTER_1"/>
    <property type="match status" value="2"/>
</dbReference>
<evidence type="ECO:0000256" key="1">
    <source>
        <dbReference type="ARBA" id="ARBA00004141"/>
    </source>
</evidence>
<keyword evidence="11" id="KW-1185">Reference proteome</keyword>
<evidence type="ECO:0000259" key="10">
    <source>
        <dbReference type="PROSITE" id="PS50893"/>
    </source>
</evidence>